<sequence>MRRTTTSLALAAAAALAMTATANAAPSQDFNITAKPAKSSTSSKKFPVTVDFSTGTKDDPGVQPPTTSKAAVFFPAGAVWNGDLFPKCAASSISSAKSTDDCPSGSIVGKGKAAGLAPGPITQNDLTIIAVNGGKDRLNLFVEGTSPLRIQSNLDVKIKKASGDFGLSLNVDIPQNLQEPAPGVPVAITLFQVKVGKTIKVKGKTRGITEVNKCNGTWKAKGVFTYKDGTSATVNDSLKCTKG</sequence>
<keyword evidence="1" id="KW-0732">Signal</keyword>
<name>A0ABY5PEV1_9ACTN</name>
<evidence type="ECO:0000313" key="3">
    <source>
        <dbReference type="Proteomes" id="UP001058860"/>
    </source>
</evidence>
<evidence type="ECO:0000313" key="2">
    <source>
        <dbReference type="EMBL" id="UUY03209.1"/>
    </source>
</evidence>
<gene>
    <name evidence="2" type="ORF">LRS13_21450</name>
</gene>
<organism evidence="2 3">
    <name type="scientific">Svornostia abyssi</name>
    <dbReference type="NCBI Taxonomy" id="2898438"/>
    <lineage>
        <taxon>Bacteria</taxon>
        <taxon>Bacillati</taxon>
        <taxon>Actinomycetota</taxon>
        <taxon>Thermoleophilia</taxon>
        <taxon>Solirubrobacterales</taxon>
        <taxon>Baekduiaceae</taxon>
        <taxon>Svornostia</taxon>
    </lineage>
</organism>
<reference evidence="3" key="1">
    <citation type="submission" date="2021-11" db="EMBL/GenBank/DDBJ databases">
        <title>Cultivation dependent microbiological survey of springs from the worlds oldest radium mine currently devoted to the extraction of radon-saturated water.</title>
        <authorList>
            <person name="Kapinusova G."/>
            <person name="Smrhova T."/>
            <person name="Strejcek M."/>
            <person name="Suman J."/>
            <person name="Jani K."/>
            <person name="Pajer P."/>
            <person name="Uhlik O."/>
        </authorList>
    </citation>
    <scope>NUCLEOTIDE SEQUENCE [LARGE SCALE GENOMIC DNA]</scope>
    <source>
        <strain evidence="3">J379</strain>
    </source>
</reference>
<protein>
    <submittedName>
        <fullName evidence="2">Uncharacterized protein</fullName>
    </submittedName>
</protein>
<accession>A0ABY5PEV1</accession>
<dbReference type="Proteomes" id="UP001058860">
    <property type="component" value="Chromosome"/>
</dbReference>
<dbReference type="RefSeq" id="WP_353863721.1">
    <property type="nucleotide sequence ID" value="NZ_CP088295.1"/>
</dbReference>
<feature type="signal peptide" evidence="1">
    <location>
        <begin position="1"/>
        <end position="24"/>
    </location>
</feature>
<feature type="chain" id="PRO_5047233644" evidence="1">
    <location>
        <begin position="25"/>
        <end position="243"/>
    </location>
</feature>
<proteinExistence type="predicted"/>
<keyword evidence="3" id="KW-1185">Reference proteome</keyword>
<evidence type="ECO:0000256" key="1">
    <source>
        <dbReference type="SAM" id="SignalP"/>
    </source>
</evidence>
<dbReference type="EMBL" id="CP088295">
    <property type="protein sequence ID" value="UUY03209.1"/>
    <property type="molecule type" value="Genomic_DNA"/>
</dbReference>